<feature type="compositionally biased region" description="Pro residues" evidence="1">
    <location>
        <begin position="69"/>
        <end position="80"/>
    </location>
</feature>
<feature type="region of interest" description="Disordered" evidence="1">
    <location>
        <begin position="407"/>
        <end position="464"/>
    </location>
</feature>
<evidence type="ECO:0000256" key="1">
    <source>
        <dbReference type="SAM" id="MobiDB-lite"/>
    </source>
</evidence>
<feature type="compositionally biased region" description="Acidic residues" evidence="1">
    <location>
        <begin position="144"/>
        <end position="178"/>
    </location>
</feature>
<feature type="compositionally biased region" description="Gly residues" evidence="1">
    <location>
        <begin position="37"/>
        <end position="48"/>
    </location>
</feature>
<gene>
    <name evidence="2" type="ORF">HXX76_011828</name>
</gene>
<feature type="region of interest" description="Disordered" evidence="1">
    <location>
        <begin position="361"/>
        <end position="389"/>
    </location>
</feature>
<evidence type="ECO:0000313" key="3">
    <source>
        <dbReference type="Proteomes" id="UP000650467"/>
    </source>
</evidence>
<feature type="compositionally biased region" description="Low complexity" evidence="1">
    <location>
        <begin position="109"/>
        <end position="138"/>
    </location>
</feature>
<dbReference type="Proteomes" id="UP000650467">
    <property type="component" value="Unassembled WGS sequence"/>
</dbReference>
<feature type="compositionally biased region" description="Low complexity" evidence="1">
    <location>
        <begin position="49"/>
        <end position="68"/>
    </location>
</feature>
<accession>A0A835SR16</accession>
<feature type="region of interest" description="Disordered" evidence="1">
    <location>
        <begin position="1"/>
        <end position="20"/>
    </location>
</feature>
<evidence type="ECO:0000313" key="2">
    <source>
        <dbReference type="EMBL" id="KAG2428148.1"/>
    </source>
</evidence>
<reference evidence="2" key="1">
    <citation type="journal article" date="2020" name="bioRxiv">
        <title>Comparative genomics of Chlamydomonas.</title>
        <authorList>
            <person name="Craig R.J."/>
            <person name="Hasan A.R."/>
            <person name="Ness R.W."/>
            <person name="Keightley P.D."/>
        </authorList>
    </citation>
    <scope>NUCLEOTIDE SEQUENCE</scope>
    <source>
        <strain evidence="2">SAG 7.73</strain>
    </source>
</reference>
<feature type="compositionally biased region" description="Low complexity" evidence="1">
    <location>
        <begin position="179"/>
        <end position="192"/>
    </location>
</feature>
<protein>
    <submittedName>
        <fullName evidence="2">Uncharacterized protein</fullName>
    </submittedName>
</protein>
<comment type="caution">
    <text evidence="2">The sequence shown here is derived from an EMBL/GenBank/DDBJ whole genome shotgun (WGS) entry which is preliminary data.</text>
</comment>
<dbReference type="OrthoDB" id="5970631at2759"/>
<name>A0A835SR16_CHLIN</name>
<feature type="compositionally biased region" description="Gly residues" evidence="1">
    <location>
        <begin position="244"/>
        <end position="258"/>
    </location>
</feature>
<feature type="compositionally biased region" description="Low complexity" evidence="1">
    <location>
        <begin position="293"/>
        <end position="322"/>
    </location>
</feature>
<dbReference type="EMBL" id="JAEHOC010000036">
    <property type="protein sequence ID" value="KAG2428148.1"/>
    <property type="molecule type" value="Genomic_DNA"/>
</dbReference>
<feature type="compositionally biased region" description="Basic and acidic residues" evidence="1">
    <location>
        <begin position="1"/>
        <end position="10"/>
    </location>
</feature>
<proteinExistence type="predicted"/>
<organism evidence="2 3">
    <name type="scientific">Chlamydomonas incerta</name>
    <dbReference type="NCBI Taxonomy" id="51695"/>
    <lineage>
        <taxon>Eukaryota</taxon>
        <taxon>Viridiplantae</taxon>
        <taxon>Chlorophyta</taxon>
        <taxon>core chlorophytes</taxon>
        <taxon>Chlorophyceae</taxon>
        <taxon>CS clade</taxon>
        <taxon>Chlamydomonadales</taxon>
        <taxon>Chlamydomonadaceae</taxon>
        <taxon>Chlamydomonas</taxon>
    </lineage>
</organism>
<keyword evidence="3" id="KW-1185">Reference proteome</keyword>
<feature type="compositionally biased region" description="Gly residues" evidence="1">
    <location>
        <begin position="408"/>
        <end position="421"/>
    </location>
</feature>
<dbReference type="AlphaFoldDB" id="A0A835SR16"/>
<feature type="region of interest" description="Disordered" evidence="1">
    <location>
        <begin position="109"/>
        <end position="341"/>
    </location>
</feature>
<feature type="region of interest" description="Disordered" evidence="1">
    <location>
        <begin position="37"/>
        <end position="87"/>
    </location>
</feature>
<sequence length="464" mass="45838">MRPPAHDRQQHPGWWGLKPSGVDEPLLLTLVKAYKSGGGAPVAPGDGGRSSTTTTTATSSSTVAAAAPAPAPAAASPPAPARSALPAAPLPRLEPLAPLSKSSLAPLAPLAAASSKPAAAEPASKPAAAAAEPSAEESNAYSDEGFEEEPVEEEVEEEALEEEPASIAQDDDDDDDDYASALGFKAAGSKGAADGGRDRPGAGSKGRTALDSDLMAGDRSFGVSNELAGLDAGNSGGLSFSADYGGGGLGGGGGGGGGGRDDAGRASLSTSHAGGMLSPISEGTPKSAKLEPLKPLGGPKLGPLAPLAPLPTIGTLSSSLSSSKDDPLAKGPKALAPLGGPIVRKSMADIEKEKEELRRLGLLSGDSLGNSMDAAESRPRPTSGGPFTNIYDAEVSVSASMDEAGAWGASGGGAGSGGGYGDRSLPFGSKGLSMDLRDTGLSASDRSGDIEQMGADLAETAEWH</sequence>